<dbReference type="PANTHER" id="PTHR42850">
    <property type="entry name" value="METALLOPHOSPHOESTERASE"/>
    <property type="match status" value="1"/>
</dbReference>
<organism evidence="2 3">
    <name type="scientific">Aliarcobacter cryaerophilus</name>
    <dbReference type="NCBI Taxonomy" id="28198"/>
    <lineage>
        <taxon>Bacteria</taxon>
        <taxon>Pseudomonadati</taxon>
        <taxon>Campylobacterota</taxon>
        <taxon>Epsilonproteobacteria</taxon>
        <taxon>Campylobacterales</taxon>
        <taxon>Arcobacteraceae</taxon>
        <taxon>Aliarcobacter</taxon>
    </lineage>
</organism>
<dbReference type="EMBL" id="NXGE01000007">
    <property type="protein sequence ID" value="PRM93702.1"/>
    <property type="molecule type" value="Genomic_DNA"/>
</dbReference>
<feature type="domain" description="Calcineurin-like phosphoesterase" evidence="1">
    <location>
        <begin position="19"/>
        <end position="157"/>
    </location>
</feature>
<dbReference type="SUPFAM" id="SSF56300">
    <property type="entry name" value="Metallo-dependent phosphatases"/>
    <property type="match status" value="1"/>
</dbReference>
<accession>A0A2S9T4E3</accession>
<dbReference type="InterPro" id="IPR029052">
    <property type="entry name" value="Metallo-depent_PP-like"/>
</dbReference>
<dbReference type="GO" id="GO:0005737">
    <property type="term" value="C:cytoplasm"/>
    <property type="evidence" value="ECO:0007669"/>
    <property type="project" value="TreeGrafter"/>
</dbReference>
<evidence type="ECO:0000259" key="1">
    <source>
        <dbReference type="Pfam" id="PF00149"/>
    </source>
</evidence>
<dbReference type="CDD" id="cd00144">
    <property type="entry name" value="MPP_PPP_family"/>
    <property type="match status" value="1"/>
</dbReference>
<dbReference type="AlphaFoldDB" id="A0A2S9T4E3"/>
<dbReference type="InterPro" id="IPR050126">
    <property type="entry name" value="Ap4A_hydrolase"/>
</dbReference>
<dbReference type="InterPro" id="IPR006186">
    <property type="entry name" value="Ser/Thr-sp_prot-phosphatase"/>
</dbReference>
<name>A0A2S9T4E3_9BACT</name>
<evidence type="ECO:0000313" key="2">
    <source>
        <dbReference type="EMBL" id="PRM93702.1"/>
    </source>
</evidence>
<dbReference type="PANTHER" id="PTHR42850:SF4">
    <property type="entry name" value="ZINC-DEPENDENT ENDOPOLYPHOSPHATASE"/>
    <property type="match status" value="1"/>
</dbReference>
<sequence>MKKEDKFAMLHKEELRMKNIYIISDVHGCYKSLLALIEQFPNKQNSKIVFVGDLVDRGKNSYDVVKFVMENKYDCVKGNHEEMLLEYGPTKEELYFNDESKHWLYSCGGDETLTSYNNKKEEYYKHYDFLNSLPLYIEYQDYKTKDNRYLVVSHSTISGVWELKDSSDIIDKDIFESHILWSRKSSKDIKEIFNVYGHTIFEEPKINQFSCGIDLGCCYKKNPSKIPNPRLCALEFPSMKLFIQENIED</sequence>
<dbReference type="PRINTS" id="PR00114">
    <property type="entry name" value="STPHPHTASE"/>
</dbReference>
<proteinExistence type="predicted"/>
<gene>
    <name evidence="2" type="ORF">CJ673_09515</name>
</gene>
<dbReference type="InterPro" id="IPR004843">
    <property type="entry name" value="Calcineurin-like_PHP"/>
</dbReference>
<protein>
    <submittedName>
        <fullName evidence="2">Serine/threonine protein phosphatase</fullName>
    </submittedName>
</protein>
<comment type="caution">
    <text evidence="2">The sequence shown here is derived from an EMBL/GenBank/DDBJ whole genome shotgun (WGS) entry which is preliminary data.</text>
</comment>
<evidence type="ECO:0000313" key="3">
    <source>
        <dbReference type="Proteomes" id="UP000238281"/>
    </source>
</evidence>
<reference evidence="2 3" key="1">
    <citation type="submission" date="2017-09" db="EMBL/GenBank/DDBJ databases">
        <title>Reassesment of A. cryaerophilus.</title>
        <authorList>
            <person name="Perez-Cataluna A."/>
            <person name="Collado L."/>
            <person name="Salgado O."/>
            <person name="Lefinanco V."/>
            <person name="Figueras M.J."/>
        </authorList>
    </citation>
    <scope>NUCLEOTIDE SEQUENCE [LARGE SCALE GENOMIC DNA]</scope>
    <source>
        <strain evidence="2 3">LMG 10210</strain>
    </source>
</reference>
<dbReference type="Proteomes" id="UP000238281">
    <property type="component" value="Unassembled WGS sequence"/>
</dbReference>
<dbReference type="Gene3D" id="3.60.21.10">
    <property type="match status" value="1"/>
</dbReference>
<dbReference type="GO" id="GO:0016791">
    <property type="term" value="F:phosphatase activity"/>
    <property type="evidence" value="ECO:0007669"/>
    <property type="project" value="TreeGrafter"/>
</dbReference>
<dbReference type="Pfam" id="PF00149">
    <property type="entry name" value="Metallophos"/>
    <property type="match status" value="1"/>
</dbReference>